<proteinExistence type="predicted"/>
<dbReference type="EMBL" id="NESQ01000093">
    <property type="protein sequence ID" value="PUU79386.1"/>
    <property type="molecule type" value="Genomic_DNA"/>
</dbReference>
<dbReference type="Proteomes" id="UP000244722">
    <property type="component" value="Unassembled WGS sequence"/>
</dbReference>
<dbReference type="InterPro" id="IPR032710">
    <property type="entry name" value="NTF2-like_dom_sf"/>
</dbReference>
<organism evidence="1 2">
    <name type="scientific">Tuber borchii</name>
    <name type="common">White truffle</name>
    <dbReference type="NCBI Taxonomy" id="42251"/>
    <lineage>
        <taxon>Eukaryota</taxon>
        <taxon>Fungi</taxon>
        <taxon>Dikarya</taxon>
        <taxon>Ascomycota</taxon>
        <taxon>Pezizomycotina</taxon>
        <taxon>Pezizomycetes</taxon>
        <taxon>Pezizales</taxon>
        <taxon>Tuberaceae</taxon>
        <taxon>Tuber</taxon>
    </lineage>
</organism>
<accession>A0A2T6ZV85</accession>
<reference evidence="1 2" key="1">
    <citation type="submission" date="2017-04" db="EMBL/GenBank/DDBJ databases">
        <title>Draft genome sequence of Tuber borchii Vittad., a whitish edible truffle.</title>
        <authorList>
            <consortium name="DOE Joint Genome Institute"/>
            <person name="Murat C."/>
            <person name="Kuo A."/>
            <person name="Barry K.W."/>
            <person name="Clum A."/>
            <person name="Dockter R.B."/>
            <person name="Fauchery L."/>
            <person name="Iotti M."/>
            <person name="Kohler A."/>
            <person name="Labutti K."/>
            <person name="Lindquist E.A."/>
            <person name="Lipzen A."/>
            <person name="Ohm R.A."/>
            <person name="Wang M."/>
            <person name="Grigoriev I.V."/>
            <person name="Zambonelli A."/>
            <person name="Martin F.M."/>
        </authorList>
    </citation>
    <scope>NUCLEOTIDE SEQUENCE [LARGE SCALE GENOMIC DNA]</scope>
    <source>
        <strain evidence="1 2">Tbo3840</strain>
    </source>
</reference>
<dbReference type="STRING" id="42251.A0A2T6ZV85"/>
<keyword evidence="2" id="KW-1185">Reference proteome</keyword>
<dbReference type="AlphaFoldDB" id="A0A2T6ZV85"/>
<evidence type="ECO:0000313" key="2">
    <source>
        <dbReference type="Proteomes" id="UP000244722"/>
    </source>
</evidence>
<evidence type="ECO:0000313" key="1">
    <source>
        <dbReference type="EMBL" id="PUU79386.1"/>
    </source>
</evidence>
<dbReference type="Gene3D" id="3.10.450.50">
    <property type="match status" value="1"/>
</dbReference>
<dbReference type="OrthoDB" id="10264449at2759"/>
<sequence length="116" mass="13410">MRLPKTPYPTPPEIRHAFALLSQRSTFKTFFDEHVSETVDWTAMGIDYPLAGHWHSREEFLRSAYEKLHSILDEDGLVLDVVDVHGGGIDEWAVVELKGRGRCRNGEYPYHDRLND</sequence>
<name>A0A2T6ZV85_TUBBO</name>
<dbReference type="SUPFAM" id="SSF54427">
    <property type="entry name" value="NTF2-like"/>
    <property type="match status" value="1"/>
</dbReference>
<protein>
    <submittedName>
        <fullName evidence="1">Uncharacterized protein</fullName>
    </submittedName>
</protein>
<gene>
    <name evidence="1" type="ORF">B9Z19DRAFT_1064279</name>
</gene>
<comment type="caution">
    <text evidence="1">The sequence shown here is derived from an EMBL/GenBank/DDBJ whole genome shotgun (WGS) entry which is preliminary data.</text>
</comment>